<gene>
    <name evidence="3" type="ORF">BEWA_012380</name>
</gene>
<dbReference type="GO" id="GO:0005737">
    <property type="term" value="C:cytoplasm"/>
    <property type="evidence" value="ECO:0007669"/>
    <property type="project" value="TreeGrafter"/>
</dbReference>
<protein>
    <submittedName>
        <fullName evidence="3">Histone deacetylase, putative</fullName>
    </submittedName>
</protein>
<dbReference type="SUPFAM" id="SSF52768">
    <property type="entry name" value="Arginase/deacetylase"/>
    <property type="match status" value="1"/>
</dbReference>
<dbReference type="Pfam" id="PF00850">
    <property type="entry name" value="Hist_deacetyl"/>
    <property type="match status" value="1"/>
</dbReference>
<feature type="compositionally biased region" description="Polar residues" evidence="1">
    <location>
        <begin position="319"/>
        <end position="328"/>
    </location>
</feature>
<feature type="compositionally biased region" description="Basic and acidic residues" evidence="1">
    <location>
        <begin position="446"/>
        <end position="456"/>
    </location>
</feature>
<name>L1LBN1_THEEQ</name>
<dbReference type="InterPro" id="IPR036770">
    <property type="entry name" value="Ankyrin_rpt-contain_sf"/>
</dbReference>
<dbReference type="RefSeq" id="XP_004832131.1">
    <property type="nucleotide sequence ID" value="XM_004832074.1"/>
</dbReference>
<dbReference type="GO" id="GO:0000118">
    <property type="term" value="C:histone deacetylase complex"/>
    <property type="evidence" value="ECO:0007669"/>
    <property type="project" value="TreeGrafter"/>
</dbReference>
<dbReference type="InterPro" id="IPR037138">
    <property type="entry name" value="His_deacetylse_dom_sf"/>
</dbReference>
<dbReference type="InterPro" id="IPR023801">
    <property type="entry name" value="His_deacetylse_dom"/>
</dbReference>
<dbReference type="EMBL" id="ACOU01000004">
    <property type="protein sequence ID" value="EKX72679.1"/>
    <property type="molecule type" value="Genomic_DNA"/>
</dbReference>
<dbReference type="Gene3D" id="3.40.800.20">
    <property type="entry name" value="Histone deacetylase domain"/>
    <property type="match status" value="1"/>
</dbReference>
<feature type="region of interest" description="Disordered" evidence="1">
    <location>
        <begin position="97"/>
        <end position="157"/>
    </location>
</feature>
<feature type="compositionally biased region" description="Polar residues" evidence="1">
    <location>
        <begin position="270"/>
        <end position="296"/>
    </location>
</feature>
<dbReference type="STRING" id="1537102.L1LBN1"/>
<proteinExistence type="predicted"/>
<dbReference type="VEuPathDB" id="PiroplasmaDB:BEWA_012380"/>
<dbReference type="PANTHER" id="PTHR10625">
    <property type="entry name" value="HISTONE DEACETYLASE HDAC1-RELATED"/>
    <property type="match status" value="1"/>
</dbReference>
<feature type="region of interest" description="Disordered" evidence="1">
    <location>
        <begin position="445"/>
        <end position="465"/>
    </location>
</feature>
<feature type="compositionally biased region" description="Low complexity" evidence="1">
    <location>
        <begin position="97"/>
        <end position="108"/>
    </location>
</feature>
<dbReference type="KEGG" id="beq:BEWA_012380"/>
<evidence type="ECO:0000313" key="4">
    <source>
        <dbReference type="Proteomes" id="UP000031512"/>
    </source>
</evidence>
<feature type="compositionally biased region" description="Polar residues" evidence="1">
    <location>
        <begin position="141"/>
        <end position="156"/>
    </location>
</feature>
<accession>L1LBN1</accession>
<comment type="caution">
    <text evidence="3">The sequence shown here is derived from an EMBL/GenBank/DDBJ whole genome shotgun (WGS) entry which is preliminary data.</text>
</comment>
<dbReference type="InterPro" id="IPR023696">
    <property type="entry name" value="Ureohydrolase_dom_sf"/>
</dbReference>
<feature type="compositionally biased region" description="Basic and acidic residues" evidence="1">
    <location>
        <begin position="116"/>
        <end position="140"/>
    </location>
</feature>
<evidence type="ECO:0000256" key="1">
    <source>
        <dbReference type="SAM" id="MobiDB-lite"/>
    </source>
</evidence>
<dbReference type="GO" id="GO:0040029">
    <property type="term" value="P:epigenetic regulation of gene expression"/>
    <property type="evidence" value="ECO:0007669"/>
    <property type="project" value="TreeGrafter"/>
</dbReference>
<dbReference type="CDD" id="cd11599">
    <property type="entry name" value="HDAC_classII_2"/>
    <property type="match status" value="1"/>
</dbReference>
<dbReference type="PANTHER" id="PTHR10625:SF26">
    <property type="entry name" value="HISTONE DEACETYLASE DOMAIN-CONTAINING PROTEIN"/>
    <property type="match status" value="1"/>
</dbReference>
<dbReference type="GeneID" id="15804314"/>
<dbReference type="SUPFAM" id="SSF48403">
    <property type="entry name" value="Ankyrin repeat"/>
    <property type="match status" value="1"/>
</dbReference>
<feature type="domain" description="Histone deacetylase" evidence="2">
    <location>
        <begin position="931"/>
        <end position="1281"/>
    </location>
</feature>
<dbReference type="OrthoDB" id="424012at2759"/>
<dbReference type="eggNOG" id="KOG1343">
    <property type="taxonomic scope" value="Eukaryota"/>
</dbReference>
<dbReference type="Proteomes" id="UP000031512">
    <property type="component" value="Unassembled WGS sequence"/>
</dbReference>
<dbReference type="Gene3D" id="1.25.40.20">
    <property type="entry name" value="Ankyrin repeat-containing domain"/>
    <property type="match status" value="1"/>
</dbReference>
<sequence>MNTISDPAPFVPVLKTSCIMHRCILKDDLDSLKHMLSDSRRDCLNDLDHSGRTPFHVALQCANPKALYLLLYYPLIHPSKIFATLDWTDNLDDVFSSSSSDDVPSPSSKTTLNAGDSDRRMDDSSTFDSKSDLSTDHTSDGRQNGMQNNLQTSKSSGKPFKLGNVLLEHWEESPKAYIRSALSLEDGNYIHGCGLKEVEDLYEEHFKFLVGEPHTLERAAREYTAKYPRLYSNHPANLEKIKEMLSKSNTLPLNPSNFGEHLSGPRNHTPDITSGDSKDTVTTQHQSCENNNTCSGSDIPYPNEEQKLDAGKSNHSEDNLSNESTDATSNDEHIKQLMPPVTVDLIATFDRTAPLHLLFSNVCISSYRKNVQKCFRILVGYFKKIANFDQIFNSCDYYICANGQHSENLSPNSRNRTDLDTDSKYTQKLNKFSLQLPSDDIITEDNLSRSDPKSIENIDSGQSNTDLNLQSSFKRSLPQPTEDLVAKDRKVSYTASGIPWPNNTLCAEAPVISQEKNILSLSRCTDCEFLGDLKKAGNKSTFDPRMIVLHNAIFDSSLWLKTHVSWETFIQKRDFTRSTILHKVCSTHDVKLIKLMLFYGFSPLVVNEAGDLPVHIAVEKNEPFCLLTVLHSTLKSLFYSNFNLSDNLFDCCCSDATFCGGSNRSSGNHFFNTFMKSLCNYSDQTHHHALGENGFLSEFNKDFNFWANVNKSTYCTILKSLDIESKRILFDEMLLLFEQLTYRAIRFSSWESLAAMFSYNTAITYHILSNPSLMHRFINMAASVNNQKEFMNTVDFVIKVVFGFRMPRVPHFTHPISNDNRNIGISHKKTLSKLNIQGINNTYKGCGIPHSRPRTLAYLDSLRTGPSLHENKLPNTLTDILHGFKSSGTTKDNAEPKKTWIITHPTCLHHLATPEPTDAPNKRHRLIITYPENPTRLEAIISNENGILRSDTLKNVKLVHSPPPAALADILRVHDWAYVDKLLEQVQVAQKRWVTHPYWPVLADGDTPVTPHSWSAALYAAGSVISAVDAVCTNACKNAFCAVRPPGHHLGTWGGAQSSNFEDEDFAAGSQGFCLINNVAIGAAYAKYTYAEKGIRRIAIVDFDVHHGNGTEQIIRNIGPKVVKRPIPYQGHDFDQSFEPQYSIHKHWFGWRDQKDREEVFFASIHAYDGVFYPGTGKQCIKYDDPSSPRIINVAVPQGTTSSEFRLLFEKNICPYLYHFKPDLIFISAGFDGHYRDSVSYGFTRYTEKDFYYITERLVTIANSVCEGRIISVLEGGYNTKLGTLSPFARSVFEHVSALCHTNSKAVYPYMHGQNSVDLLLSPVLHQEMVKDDDVPKPLTPEPEIDRSVLKRVYKLRMKTEMLISKVYSLKDLKCCNFDRLYKFDSTKMCSKAALERHGNAFLSFYSKYFYSLYNVALSFFFSSYPSFPDFSNLEDLNKIVEGDDFLPLLDTTLSDMFIGDSHTSSNDQNIDDILINIKAHKDNNEMNNLLLSNKWFRDIKTKSLEQNYIVSELLYNYFKKYASVFTKPCILHS</sequence>
<feature type="compositionally biased region" description="Basic and acidic residues" evidence="1">
    <location>
        <begin position="304"/>
        <end position="318"/>
    </location>
</feature>
<feature type="region of interest" description="Disordered" evidence="1">
    <location>
        <begin position="249"/>
        <end position="331"/>
    </location>
</feature>
<reference evidence="3 4" key="1">
    <citation type="journal article" date="2012" name="BMC Genomics">
        <title>Comparative genomic analysis and phylogenetic position of Theileria equi.</title>
        <authorList>
            <person name="Kappmeyer L.S."/>
            <person name="Thiagarajan M."/>
            <person name="Herndon D.R."/>
            <person name="Ramsay J.D."/>
            <person name="Caler E."/>
            <person name="Djikeng A."/>
            <person name="Gillespie J.J."/>
            <person name="Lau A.O."/>
            <person name="Roalson E.H."/>
            <person name="Silva J.C."/>
            <person name="Silva M.G."/>
            <person name="Suarez C.E."/>
            <person name="Ueti M.W."/>
            <person name="Nene V.M."/>
            <person name="Mealey R.H."/>
            <person name="Knowles D.P."/>
            <person name="Brayton K.A."/>
        </authorList>
    </citation>
    <scope>NUCLEOTIDE SEQUENCE [LARGE SCALE GENOMIC DNA]</scope>
    <source>
        <strain evidence="3 4">WA</strain>
    </source>
</reference>
<evidence type="ECO:0000313" key="3">
    <source>
        <dbReference type="EMBL" id="EKX72679.1"/>
    </source>
</evidence>
<evidence type="ECO:0000259" key="2">
    <source>
        <dbReference type="Pfam" id="PF00850"/>
    </source>
</evidence>
<dbReference type="GO" id="GO:0004407">
    <property type="term" value="F:histone deacetylase activity"/>
    <property type="evidence" value="ECO:0007669"/>
    <property type="project" value="TreeGrafter"/>
</dbReference>
<organism evidence="3 4">
    <name type="scientific">Theileria equi strain WA</name>
    <dbReference type="NCBI Taxonomy" id="1537102"/>
    <lineage>
        <taxon>Eukaryota</taxon>
        <taxon>Sar</taxon>
        <taxon>Alveolata</taxon>
        <taxon>Apicomplexa</taxon>
        <taxon>Aconoidasida</taxon>
        <taxon>Piroplasmida</taxon>
        <taxon>Theileriidae</taxon>
        <taxon>Theileria</taxon>
    </lineage>
</organism>
<keyword evidence="4" id="KW-1185">Reference proteome</keyword>